<proteinExistence type="inferred from homology"/>
<dbReference type="InterPro" id="IPR000620">
    <property type="entry name" value="EamA_dom"/>
</dbReference>
<feature type="transmembrane region" description="Helical" evidence="7">
    <location>
        <begin position="24"/>
        <end position="47"/>
    </location>
</feature>
<feature type="domain" description="EamA" evidence="8">
    <location>
        <begin position="144"/>
        <end position="281"/>
    </location>
</feature>
<evidence type="ECO:0000256" key="4">
    <source>
        <dbReference type="ARBA" id="ARBA00022692"/>
    </source>
</evidence>
<evidence type="ECO:0000313" key="10">
    <source>
        <dbReference type="Proteomes" id="UP000315215"/>
    </source>
</evidence>
<dbReference type="PANTHER" id="PTHR32322:SF18">
    <property type="entry name" value="S-ADENOSYLMETHIONINE_S-ADENOSYLHOMOCYSTEINE TRANSPORTER"/>
    <property type="match status" value="1"/>
</dbReference>
<feature type="domain" description="EamA" evidence="8">
    <location>
        <begin position="2"/>
        <end position="129"/>
    </location>
</feature>
<dbReference type="InterPro" id="IPR037185">
    <property type="entry name" value="EmrE-like"/>
</dbReference>
<dbReference type="PANTHER" id="PTHR32322">
    <property type="entry name" value="INNER MEMBRANE TRANSPORTER"/>
    <property type="match status" value="1"/>
</dbReference>
<dbReference type="EMBL" id="CP041666">
    <property type="protein sequence ID" value="QDP41175.1"/>
    <property type="molecule type" value="Genomic_DNA"/>
</dbReference>
<feature type="transmembrane region" description="Helical" evidence="7">
    <location>
        <begin position="264"/>
        <end position="283"/>
    </location>
</feature>
<feature type="transmembrane region" description="Helical" evidence="7">
    <location>
        <begin position="239"/>
        <end position="258"/>
    </location>
</feature>
<evidence type="ECO:0000256" key="1">
    <source>
        <dbReference type="ARBA" id="ARBA00004651"/>
    </source>
</evidence>
<evidence type="ECO:0000256" key="6">
    <source>
        <dbReference type="ARBA" id="ARBA00023136"/>
    </source>
</evidence>
<organism evidence="9 10">
    <name type="scientific">Radiobacillus deserti</name>
    <dbReference type="NCBI Taxonomy" id="2594883"/>
    <lineage>
        <taxon>Bacteria</taxon>
        <taxon>Bacillati</taxon>
        <taxon>Bacillota</taxon>
        <taxon>Bacilli</taxon>
        <taxon>Bacillales</taxon>
        <taxon>Bacillaceae</taxon>
        <taxon>Radiobacillus</taxon>
    </lineage>
</organism>
<sequence>MVFVVIFYAGNILVGKMISDLPPFTIACIRLIIAFVILIPIAAKSAWRYRFSFLEHKGPLFIMTVTGVTFFNTFIYGALQFTTATNVSVLETVIPVMTVILSITFLKERLNGSQWIGIIVSFIGAIWVVMNGRITELASIDWNIGDGIMIGAILSWAIYSIYVKKYMHLFPSFASLFVMTGISVILLCPIVLIEWFMLGIPTFSFPNHLVSFMYLGIFPSFIALVFYNRAVELLTPAKASLFLNFLPVVTMIGSYFWLGETLSLMKVFGSFLVICGVLVTTQFKGKRTNVVEYKKIS</sequence>
<keyword evidence="4 7" id="KW-0812">Transmembrane</keyword>
<keyword evidence="6 7" id="KW-0472">Membrane</keyword>
<name>A0A516KIE6_9BACI</name>
<keyword evidence="3" id="KW-1003">Cell membrane</keyword>
<feature type="transmembrane region" description="Helical" evidence="7">
    <location>
        <begin position="59"/>
        <end position="79"/>
    </location>
</feature>
<dbReference type="KEGG" id="aqt:FN924_13850"/>
<comment type="similarity">
    <text evidence="2">Belongs to the EamA transporter family.</text>
</comment>
<dbReference type="SUPFAM" id="SSF103481">
    <property type="entry name" value="Multidrug resistance efflux transporter EmrE"/>
    <property type="match status" value="2"/>
</dbReference>
<feature type="transmembrane region" description="Helical" evidence="7">
    <location>
        <begin position="113"/>
        <end position="130"/>
    </location>
</feature>
<dbReference type="Pfam" id="PF00892">
    <property type="entry name" value="EamA"/>
    <property type="match status" value="2"/>
</dbReference>
<feature type="transmembrane region" description="Helical" evidence="7">
    <location>
        <begin position="174"/>
        <end position="197"/>
    </location>
</feature>
<feature type="transmembrane region" description="Helical" evidence="7">
    <location>
        <begin position="209"/>
        <end position="227"/>
    </location>
</feature>
<dbReference type="Gene3D" id="1.10.3730.20">
    <property type="match status" value="1"/>
</dbReference>
<keyword evidence="10" id="KW-1185">Reference proteome</keyword>
<feature type="transmembrane region" description="Helical" evidence="7">
    <location>
        <begin position="142"/>
        <end position="162"/>
    </location>
</feature>
<evidence type="ECO:0000256" key="2">
    <source>
        <dbReference type="ARBA" id="ARBA00007362"/>
    </source>
</evidence>
<dbReference type="Proteomes" id="UP000315215">
    <property type="component" value="Chromosome"/>
</dbReference>
<keyword evidence="5 7" id="KW-1133">Transmembrane helix</keyword>
<reference evidence="9 10" key="1">
    <citation type="submission" date="2019-07" db="EMBL/GenBank/DDBJ databases">
        <authorList>
            <person name="Li J."/>
        </authorList>
    </citation>
    <scope>NUCLEOTIDE SEQUENCE [LARGE SCALE GENOMIC DNA]</scope>
    <source>
        <strain evidence="9 10">TKL69</strain>
    </source>
</reference>
<dbReference type="GO" id="GO:0005886">
    <property type="term" value="C:plasma membrane"/>
    <property type="evidence" value="ECO:0007669"/>
    <property type="project" value="UniProtKB-SubCell"/>
</dbReference>
<dbReference type="AlphaFoldDB" id="A0A516KIE6"/>
<protein>
    <submittedName>
        <fullName evidence="9">DMT family transporter</fullName>
    </submittedName>
</protein>
<dbReference type="OrthoDB" id="9805239at2"/>
<evidence type="ECO:0000256" key="7">
    <source>
        <dbReference type="SAM" id="Phobius"/>
    </source>
</evidence>
<dbReference type="InterPro" id="IPR050638">
    <property type="entry name" value="AA-Vitamin_Transporters"/>
</dbReference>
<evidence type="ECO:0000313" key="9">
    <source>
        <dbReference type="EMBL" id="QDP41175.1"/>
    </source>
</evidence>
<evidence type="ECO:0000256" key="5">
    <source>
        <dbReference type="ARBA" id="ARBA00022989"/>
    </source>
</evidence>
<evidence type="ECO:0000259" key="8">
    <source>
        <dbReference type="Pfam" id="PF00892"/>
    </source>
</evidence>
<dbReference type="RefSeq" id="WP_143895450.1">
    <property type="nucleotide sequence ID" value="NZ_CP041666.1"/>
</dbReference>
<feature type="transmembrane region" description="Helical" evidence="7">
    <location>
        <begin position="85"/>
        <end position="106"/>
    </location>
</feature>
<comment type="subcellular location">
    <subcellularLocation>
        <location evidence="1">Cell membrane</location>
        <topology evidence="1">Multi-pass membrane protein</topology>
    </subcellularLocation>
</comment>
<evidence type="ECO:0000256" key="3">
    <source>
        <dbReference type="ARBA" id="ARBA00022475"/>
    </source>
</evidence>
<accession>A0A516KIE6</accession>
<gene>
    <name evidence="9" type="ORF">FN924_13850</name>
</gene>